<dbReference type="Pfam" id="PF13614">
    <property type="entry name" value="AAA_31"/>
    <property type="match status" value="1"/>
</dbReference>
<protein>
    <submittedName>
        <fullName evidence="2">Cobalamin biosynthesis protein CobQ</fullName>
    </submittedName>
</protein>
<dbReference type="PANTHER" id="PTHR13696:SF99">
    <property type="entry name" value="COBYRINIC ACID AC-DIAMIDE SYNTHASE"/>
    <property type="match status" value="1"/>
</dbReference>
<dbReference type="AlphaFoldDB" id="A0A1Z3ML19"/>
<accession>A0A1Z3ML19</accession>
<dbReference type="RefSeq" id="WP_086069349.1">
    <property type="nucleotide sequence ID" value="NZ_KY623659.1"/>
</dbReference>
<dbReference type="InterPro" id="IPR027417">
    <property type="entry name" value="P-loop_NTPase"/>
</dbReference>
<dbReference type="InterPro" id="IPR025669">
    <property type="entry name" value="AAA_dom"/>
</dbReference>
<dbReference type="CDD" id="cd02042">
    <property type="entry name" value="ParAB_family"/>
    <property type="match status" value="1"/>
</dbReference>
<feature type="domain" description="AAA" evidence="1">
    <location>
        <begin position="4"/>
        <end position="185"/>
    </location>
</feature>
<dbReference type="Gene3D" id="3.40.50.300">
    <property type="entry name" value="P-loop containing nucleotide triphosphate hydrolases"/>
    <property type="match status" value="1"/>
</dbReference>
<organism evidence="2">
    <name type="scientific">Alcaligenes faecalis</name>
    <dbReference type="NCBI Taxonomy" id="511"/>
    <lineage>
        <taxon>Bacteria</taxon>
        <taxon>Pseudomonadati</taxon>
        <taxon>Pseudomonadota</taxon>
        <taxon>Betaproteobacteria</taxon>
        <taxon>Burkholderiales</taxon>
        <taxon>Alcaligenaceae</taxon>
        <taxon>Alcaligenes</taxon>
    </lineage>
</organism>
<dbReference type="PIRSF" id="PIRSF009320">
    <property type="entry name" value="Nuc_binding_HP_1000"/>
    <property type="match status" value="1"/>
</dbReference>
<reference evidence="2" key="1">
    <citation type="submission" date="2017-02" db="EMBL/GenBank/DDBJ databases">
        <title>Emergence of VIM metallo-beta-lactamase producing Alcaligenes faecalis in GAZA, Palestine.</title>
        <authorList>
            <person name="Al Laham N."/>
            <person name="Chavda K."/>
            <person name="Cienfuegos V."/>
            <person name="Kreiswirth B."/>
            <person name="Chen L."/>
        </authorList>
    </citation>
    <scope>NUCLEOTIDE SEQUENCE</scope>
    <source>
        <strain evidence="2">GZAF1</strain>
        <plasmid evidence="2">pGZAF1_VIM</plasmid>
    </source>
</reference>
<keyword evidence="2" id="KW-0614">Plasmid</keyword>
<proteinExistence type="predicted"/>
<name>A0A1Z3ML19_ALCFA</name>
<sequence>MPVKVISFANQKGGVGKSTLCLQMAFYLVEAGMRVLVVDMDTQGNTSSRLAPKIELDNGLERREYYGTPASALFSAKPINIKPMQCPAGMDLIHTPRNDPDLAEIEQRDLNIATRPRQHLEPFIQGYDYVLIDCPPALGRKLAAALVASTHVVCPVKLSGFAVDGVEDILTTIIGIQGTENPQLQLVGLVINDMDRSVSTERAMQELHESVPDMLLTNRIMHRPPLDSATTAGIPVWKLPYAHVAAKEVKDVLSEIIERVDR</sequence>
<evidence type="ECO:0000313" key="2">
    <source>
        <dbReference type="EMBL" id="ASD48411.1"/>
    </source>
</evidence>
<dbReference type="SUPFAM" id="SSF52540">
    <property type="entry name" value="P-loop containing nucleoside triphosphate hydrolases"/>
    <property type="match status" value="1"/>
</dbReference>
<dbReference type="InterPro" id="IPR050678">
    <property type="entry name" value="DNA_Partitioning_ATPase"/>
</dbReference>
<evidence type="ECO:0000259" key="1">
    <source>
        <dbReference type="Pfam" id="PF13614"/>
    </source>
</evidence>
<geneLocation type="plasmid" evidence="2">
    <name>pGZAF1_VIM</name>
</geneLocation>
<dbReference type="EMBL" id="KY623659">
    <property type="protein sequence ID" value="ASD48411.1"/>
    <property type="molecule type" value="Genomic_DNA"/>
</dbReference>
<dbReference type="PANTHER" id="PTHR13696">
    <property type="entry name" value="P-LOOP CONTAINING NUCLEOSIDE TRIPHOSPHATE HYDROLASE"/>
    <property type="match status" value="1"/>
</dbReference>